<evidence type="ECO:0000259" key="6">
    <source>
        <dbReference type="PROSITE" id="PS50178"/>
    </source>
</evidence>
<dbReference type="CDD" id="cd11526">
    <property type="entry name" value="SYLF_FYVE"/>
    <property type="match status" value="1"/>
</dbReference>
<evidence type="ECO:0000256" key="1">
    <source>
        <dbReference type="ARBA" id="ARBA00022723"/>
    </source>
</evidence>
<dbReference type="PANTHER" id="PTHR15629:SF2">
    <property type="entry name" value="SH3 DOMAIN-CONTAINING YSC84-LIKE PROTEIN 1"/>
    <property type="match status" value="1"/>
</dbReference>
<feature type="region of interest" description="Disordered" evidence="5">
    <location>
        <begin position="433"/>
        <end position="458"/>
    </location>
</feature>
<keyword evidence="1" id="KW-0479">Metal-binding</keyword>
<dbReference type="Pfam" id="PF04366">
    <property type="entry name" value="Ysc84"/>
    <property type="match status" value="1"/>
</dbReference>
<evidence type="ECO:0000256" key="2">
    <source>
        <dbReference type="ARBA" id="ARBA00022771"/>
    </source>
</evidence>
<dbReference type="Pfam" id="PF01363">
    <property type="entry name" value="FYVE"/>
    <property type="match status" value="1"/>
</dbReference>
<dbReference type="InterPro" id="IPR013083">
    <property type="entry name" value="Znf_RING/FYVE/PHD"/>
</dbReference>
<accession>A0A7S2RA83</accession>
<dbReference type="Gene3D" id="3.30.40.10">
    <property type="entry name" value="Zinc/RING finger domain, C3HC4 (zinc finger)"/>
    <property type="match status" value="1"/>
</dbReference>
<dbReference type="InterPro" id="IPR007461">
    <property type="entry name" value="Ysc84_actin-binding"/>
</dbReference>
<organism evidence="7">
    <name type="scientific">Mucochytrium quahogii</name>
    <dbReference type="NCBI Taxonomy" id="96639"/>
    <lineage>
        <taxon>Eukaryota</taxon>
        <taxon>Sar</taxon>
        <taxon>Stramenopiles</taxon>
        <taxon>Bigyra</taxon>
        <taxon>Labyrinthulomycetes</taxon>
        <taxon>Thraustochytrida</taxon>
        <taxon>Thraustochytriidae</taxon>
        <taxon>Mucochytrium</taxon>
    </lineage>
</organism>
<keyword evidence="2 4" id="KW-0863">Zinc-finger</keyword>
<evidence type="ECO:0000313" key="7">
    <source>
        <dbReference type="EMBL" id="CAD9665167.1"/>
    </source>
</evidence>
<dbReference type="InterPro" id="IPR051702">
    <property type="entry name" value="SH3_domain_YSC84-like"/>
</dbReference>
<dbReference type="PANTHER" id="PTHR15629">
    <property type="entry name" value="SH3YL1 PROTEIN"/>
    <property type="match status" value="1"/>
</dbReference>
<dbReference type="GO" id="GO:0035091">
    <property type="term" value="F:phosphatidylinositol binding"/>
    <property type="evidence" value="ECO:0007669"/>
    <property type="project" value="TreeGrafter"/>
</dbReference>
<feature type="domain" description="FYVE-type" evidence="6">
    <location>
        <begin position="126"/>
        <end position="187"/>
    </location>
</feature>
<protein>
    <recommendedName>
        <fullName evidence="6">FYVE-type domain-containing protein</fullName>
    </recommendedName>
</protein>
<evidence type="ECO:0000256" key="4">
    <source>
        <dbReference type="PROSITE-ProRule" id="PRU00091"/>
    </source>
</evidence>
<gene>
    <name evidence="7" type="ORF">QSP1433_LOCUS1267</name>
</gene>
<dbReference type="InterPro" id="IPR000306">
    <property type="entry name" value="Znf_FYVE"/>
</dbReference>
<name>A0A7S2RA83_9STRA</name>
<dbReference type="EMBL" id="HBHK01002138">
    <property type="protein sequence ID" value="CAD9665167.1"/>
    <property type="molecule type" value="Transcribed_RNA"/>
</dbReference>
<reference evidence="7" key="1">
    <citation type="submission" date="2021-01" db="EMBL/GenBank/DDBJ databases">
        <authorList>
            <person name="Corre E."/>
            <person name="Pelletier E."/>
            <person name="Niang G."/>
            <person name="Scheremetjew M."/>
            <person name="Finn R."/>
            <person name="Kale V."/>
            <person name="Holt S."/>
            <person name="Cochrane G."/>
            <person name="Meng A."/>
            <person name="Brown T."/>
            <person name="Cohen L."/>
        </authorList>
    </citation>
    <scope>NUCLEOTIDE SEQUENCE</scope>
    <source>
        <strain evidence="7">NY070348D</strain>
    </source>
</reference>
<dbReference type="PROSITE" id="PS50178">
    <property type="entry name" value="ZF_FYVE"/>
    <property type="match status" value="1"/>
</dbReference>
<evidence type="ECO:0000256" key="3">
    <source>
        <dbReference type="ARBA" id="ARBA00022833"/>
    </source>
</evidence>
<keyword evidence="3" id="KW-0862">Zinc</keyword>
<dbReference type="InterPro" id="IPR011011">
    <property type="entry name" value="Znf_FYVE_PHD"/>
</dbReference>
<evidence type="ECO:0000256" key="5">
    <source>
        <dbReference type="SAM" id="MobiDB-lite"/>
    </source>
</evidence>
<dbReference type="InterPro" id="IPR017455">
    <property type="entry name" value="Znf_FYVE-rel"/>
</dbReference>
<dbReference type="SUPFAM" id="SSF57903">
    <property type="entry name" value="FYVE/PHD zinc finger"/>
    <property type="match status" value="1"/>
</dbReference>
<dbReference type="GO" id="GO:0008270">
    <property type="term" value="F:zinc ion binding"/>
    <property type="evidence" value="ECO:0007669"/>
    <property type="project" value="UniProtKB-KW"/>
</dbReference>
<sequence length="458" mass="48638">MYLIIFFCGTLSSNSSVNMMSSGECNGAASSADADGAGPVVDRNEITTEAIKATVDENVNCSPPLARVVSDPVGNLERPRDGLRTVNSYAGDDSRFKYDSAKPWYMFGRGAVDKSGAGAGPAWVPDDACTMCTGCRRSFDFFNRKHHCRFCGKVFCNSCSSNYRLLPVNFQVREPQRVCASCCVVVDPMQDELASSISNSTRHLEFDPAKGSAMSNPLSFSMSAEIKKACQSIENFFGHCQNAMLQDQYIPATLLRQAKGIAFLTVVKAGFLFSGRFGTGIVVGHDRRGSWTAPSAIGLAGVGWGAQIGGEVSDFVIILNTEAAVDAFSGKGQVSLGSQIGLAAGPLGRTGDISVNVGDGGMAPCYTYSQSKGLFVGVSLEGALITERADVNQNFYGKHYEPRELLSGRIPRPNAAEPLYKALGVACSKDPDSFPTPSFGTGGNQPERGAQGVRGLHV</sequence>
<proteinExistence type="predicted"/>
<dbReference type="SMART" id="SM00064">
    <property type="entry name" value="FYVE"/>
    <property type="match status" value="1"/>
</dbReference>
<dbReference type="AlphaFoldDB" id="A0A7S2RA83"/>